<dbReference type="Gene3D" id="3.30.70.60">
    <property type="match status" value="1"/>
</dbReference>
<dbReference type="Proteomes" id="UP000178811">
    <property type="component" value="Unassembled WGS sequence"/>
</dbReference>
<sequence>MNSRVLPLLALFLAIGIFFVYISPMWSGTIATTKAAIKSNNEALAAAATYKARENELASAKNAMDPDNLARLSALLPDSVDNVRLILDLNALAARSGLTLSNIDVARTAADSVSVSDALPSTDASVVGAANLSLSAVGTYQALQTFLLGVEMSERLLDVKEIALSGSDTGVYTYKMTVRLYWLR</sequence>
<comment type="caution">
    <text evidence="1">The sequence shown here is derived from an EMBL/GenBank/DDBJ whole genome shotgun (WGS) entry which is preliminary data.</text>
</comment>
<organism evidence="1 2">
    <name type="scientific">Candidatus Kaiserbacteria bacterium RIFCSPLOWO2_01_FULL_52_12b</name>
    <dbReference type="NCBI Taxonomy" id="1798509"/>
    <lineage>
        <taxon>Bacteria</taxon>
        <taxon>Candidatus Kaiseribacteriota</taxon>
    </lineage>
</organism>
<name>A0A1F6EY11_9BACT</name>
<evidence type="ECO:0000313" key="1">
    <source>
        <dbReference type="EMBL" id="OGG78521.1"/>
    </source>
</evidence>
<reference evidence="1 2" key="1">
    <citation type="journal article" date="2016" name="Nat. Commun.">
        <title>Thousands of microbial genomes shed light on interconnected biogeochemical processes in an aquifer system.</title>
        <authorList>
            <person name="Anantharaman K."/>
            <person name="Brown C.T."/>
            <person name="Hug L.A."/>
            <person name="Sharon I."/>
            <person name="Castelle C.J."/>
            <person name="Probst A.J."/>
            <person name="Thomas B.C."/>
            <person name="Singh A."/>
            <person name="Wilkins M.J."/>
            <person name="Karaoz U."/>
            <person name="Brodie E.L."/>
            <person name="Williams K.H."/>
            <person name="Hubbard S.S."/>
            <person name="Banfield J.F."/>
        </authorList>
    </citation>
    <scope>NUCLEOTIDE SEQUENCE [LARGE SCALE GENOMIC DNA]</scope>
</reference>
<proteinExistence type="predicted"/>
<dbReference type="InterPro" id="IPR014717">
    <property type="entry name" value="Transl_elong_EF1B/ribsomal_bS6"/>
</dbReference>
<evidence type="ECO:0008006" key="3">
    <source>
        <dbReference type="Google" id="ProtNLM"/>
    </source>
</evidence>
<protein>
    <recommendedName>
        <fullName evidence="3">Pilus assembly protein PilO</fullName>
    </recommendedName>
</protein>
<accession>A0A1F6EY11</accession>
<gene>
    <name evidence="1" type="ORF">A3A36_00485</name>
</gene>
<dbReference type="AlphaFoldDB" id="A0A1F6EY11"/>
<dbReference type="EMBL" id="MFLW01000006">
    <property type="protein sequence ID" value="OGG78521.1"/>
    <property type="molecule type" value="Genomic_DNA"/>
</dbReference>
<evidence type="ECO:0000313" key="2">
    <source>
        <dbReference type="Proteomes" id="UP000178811"/>
    </source>
</evidence>